<dbReference type="PANTHER" id="PTHR34846">
    <property type="entry name" value="4-CARBOXYMUCONOLACTONE DECARBOXYLASE FAMILY PROTEIN (AFU_ORTHOLOGUE AFUA_6G11590)"/>
    <property type="match status" value="1"/>
</dbReference>
<dbReference type="EMBL" id="JAAXLS010000001">
    <property type="protein sequence ID" value="NKQ51513.1"/>
    <property type="molecule type" value="Genomic_DNA"/>
</dbReference>
<dbReference type="RefSeq" id="WP_168510482.1">
    <property type="nucleotide sequence ID" value="NZ_JAAXLS010000001.1"/>
</dbReference>
<dbReference type="Proteomes" id="UP000715441">
    <property type="component" value="Unassembled WGS sequence"/>
</dbReference>
<name>A0ABX1IVK4_9PSEU</name>
<reference evidence="2 3" key="1">
    <citation type="submission" date="2020-04" db="EMBL/GenBank/DDBJ databases">
        <title>Novel species.</title>
        <authorList>
            <person name="Teo W.F.A."/>
            <person name="Lipun K."/>
            <person name="Srisuk N."/>
            <person name="Duangmal K."/>
        </authorList>
    </citation>
    <scope>NUCLEOTIDE SEQUENCE [LARGE SCALE GENOMIC DNA]</scope>
    <source>
        <strain evidence="2 3">K13G38</strain>
    </source>
</reference>
<accession>A0ABX1IVK4</accession>
<evidence type="ECO:0000313" key="2">
    <source>
        <dbReference type="EMBL" id="NKQ51513.1"/>
    </source>
</evidence>
<keyword evidence="3" id="KW-1185">Reference proteome</keyword>
<gene>
    <name evidence="2" type="ORF">HFP15_01305</name>
</gene>
<sequence length="182" mass="19879">MRLPPLPAEEWDDPARAALAGLVPRSRQNPDGAGVALSTMVRHPKLAKAFLTFSTYLLAYSTLPPRVRELAILRVASRCDCAYEWAHHVKAAAELGLSGAEIEEAGRGRASRELDTAVLAAVDELNDDSTVSDATWRMLGRHLDERQRMDLVFTIGGYTTMAMAFNTFGIDPAQEGTSHGRD</sequence>
<evidence type="ECO:0000259" key="1">
    <source>
        <dbReference type="Pfam" id="PF02627"/>
    </source>
</evidence>
<dbReference type="Gene3D" id="1.20.1290.10">
    <property type="entry name" value="AhpD-like"/>
    <property type="match status" value="1"/>
</dbReference>
<dbReference type="InterPro" id="IPR029032">
    <property type="entry name" value="AhpD-like"/>
</dbReference>
<dbReference type="SUPFAM" id="SSF69118">
    <property type="entry name" value="AhpD-like"/>
    <property type="match status" value="1"/>
</dbReference>
<feature type="domain" description="Carboxymuconolactone decarboxylase-like" evidence="1">
    <location>
        <begin position="44"/>
        <end position="125"/>
    </location>
</feature>
<dbReference type="InterPro" id="IPR003779">
    <property type="entry name" value="CMD-like"/>
</dbReference>
<protein>
    <submittedName>
        <fullName evidence="2">Carboxymuconolactone decarboxylase family protein</fullName>
    </submittedName>
</protein>
<evidence type="ECO:0000313" key="3">
    <source>
        <dbReference type="Proteomes" id="UP000715441"/>
    </source>
</evidence>
<proteinExistence type="predicted"/>
<dbReference type="PANTHER" id="PTHR34846:SF5">
    <property type="entry name" value="CARBOXYMUCONOLACTONE DECARBOXYLASE-LIKE DOMAIN-CONTAINING PROTEIN"/>
    <property type="match status" value="1"/>
</dbReference>
<comment type="caution">
    <text evidence="2">The sequence shown here is derived from an EMBL/GenBank/DDBJ whole genome shotgun (WGS) entry which is preliminary data.</text>
</comment>
<dbReference type="Pfam" id="PF02627">
    <property type="entry name" value="CMD"/>
    <property type="match status" value="1"/>
</dbReference>
<organism evidence="2 3">
    <name type="scientific">Amycolatopsis acididurans</name>
    <dbReference type="NCBI Taxonomy" id="2724524"/>
    <lineage>
        <taxon>Bacteria</taxon>
        <taxon>Bacillati</taxon>
        <taxon>Actinomycetota</taxon>
        <taxon>Actinomycetes</taxon>
        <taxon>Pseudonocardiales</taxon>
        <taxon>Pseudonocardiaceae</taxon>
        <taxon>Amycolatopsis</taxon>
    </lineage>
</organism>